<dbReference type="Proteomes" id="UP000036923">
    <property type="component" value="Unassembled WGS sequence"/>
</dbReference>
<dbReference type="Pfam" id="PF04392">
    <property type="entry name" value="ABC_sub_bind"/>
    <property type="match status" value="1"/>
</dbReference>
<keyword evidence="3" id="KW-1185">Reference proteome</keyword>
<dbReference type="RefSeq" id="WP_036943906.1">
    <property type="nucleotide sequence ID" value="NZ_JQKC01000024.1"/>
</dbReference>
<organism evidence="2 3">
    <name type="scientific">Pseudobacteroides cellulosolvens ATCC 35603 = DSM 2933</name>
    <dbReference type="NCBI Taxonomy" id="398512"/>
    <lineage>
        <taxon>Bacteria</taxon>
        <taxon>Bacillati</taxon>
        <taxon>Bacillota</taxon>
        <taxon>Clostridia</taxon>
        <taxon>Eubacteriales</taxon>
        <taxon>Oscillospiraceae</taxon>
        <taxon>Pseudobacteroides</taxon>
    </lineage>
</organism>
<dbReference type="STRING" id="398512.Bccel_0605"/>
<reference evidence="3" key="1">
    <citation type="submission" date="2015-07" db="EMBL/GenBank/DDBJ databases">
        <title>Near-Complete Genome Sequence of the Cellulolytic Bacterium Bacteroides (Pseudobacteroides) cellulosolvens ATCC 35603.</title>
        <authorList>
            <person name="Dassa B."/>
            <person name="Utturkar S.M."/>
            <person name="Klingeman D.M."/>
            <person name="Hurt R.A."/>
            <person name="Keller M."/>
            <person name="Xu J."/>
            <person name="Reddy Y.H.K."/>
            <person name="Borovok I."/>
            <person name="Grinberg I.R."/>
            <person name="Lamed R."/>
            <person name="Zhivin O."/>
            <person name="Bayer E.A."/>
            <person name="Brown S.D."/>
        </authorList>
    </citation>
    <scope>NUCLEOTIDE SEQUENCE [LARGE SCALE GENOMIC DNA]</scope>
    <source>
        <strain evidence="3">DSM 2933</strain>
    </source>
</reference>
<dbReference type="InterPro" id="IPR007487">
    <property type="entry name" value="ABC_transpt-TYRBP-like"/>
</dbReference>
<dbReference type="eggNOG" id="COG2984">
    <property type="taxonomic scope" value="Bacteria"/>
</dbReference>
<accession>A0A0L6JI07</accession>
<name>A0A0L6JI07_9FIRM</name>
<keyword evidence="1" id="KW-1133">Transmembrane helix</keyword>
<gene>
    <name evidence="2" type="ORF">Bccel_0605</name>
</gene>
<dbReference type="Gene3D" id="3.40.50.2300">
    <property type="match status" value="2"/>
</dbReference>
<dbReference type="PANTHER" id="PTHR35271">
    <property type="entry name" value="ABC TRANSPORTER, SUBSTRATE-BINDING LIPOPROTEIN-RELATED"/>
    <property type="match status" value="1"/>
</dbReference>
<dbReference type="PANTHER" id="PTHR35271:SF1">
    <property type="entry name" value="ABC TRANSPORTER, SUBSTRATE-BINDING LIPOPROTEIN"/>
    <property type="match status" value="1"/>
</dbReference>
<comment type="caution">
    <text evidence="2">The sequence shown here is derived from an EMBL/GenBank/DDBJ whole genome shotgun (WGS) entry which is preliminary data.</text>
</comment>
<keyword evidence="1" id="KW-0472">Membrane</keyword>
<dbReference type="AlphaFoldDB" id="A0A0L6JI07"/>
<proteinExistence type="predicted"/>
<sequence>MNCINSKRAFLLFIAVVSLIVIYLISGKFQSTDKTHTLTDCSNSTDNIKKDGVANKKGGNSYESREIDWYKFKPVSKSYWNISFIDNNKCEIKSNRYRQSEKRILVVLQEKIVDSTVGSIDGINPFEITLNKILDVFAKDKIGCTLTVFCLDNKNIHRKMALLNELNETNKNSNIFDLIISIGSESTDFLYKQYKGNIPVVTACSKDPGLMGYLGNNQTRKSNFAFTSLNVPVDIQINQLKIIYSPENGREELKNIAIIYDVDNDSAIKTQVKPLEQQAKCNKIKTFKVGIKEEQDLETNMKKVLGGMKATDKYLEKSLFWITGCTKLFDKINLINKYSEKVPVLSAVPDVVRAGDESAILSIGISFENNACLAAQYAVDVLRGSDPGRMEVGVIYPPDMVINLKKAEEANFKIPLGFIERANLIFDYTGKKVREFGKNIKTIKVEVH</sequence>
<evidence type="ECO:0000256" key="1">
    <source>
        <dbReference type="SAM" id="Phobius"/>
    </source>
</evidence>
<feature type="transmembrane region" description="Helical" evidence="1">
    <location>
        <begin position="9"/>
        <end position="26"/>
    </location>
</feature>
<protein>
    <submittedName>
        <fullName evidence="2">ABC transporter substrate binding protein</fullName>
    </submittedName>
</protein>
<dbReference type="OrthoDB" id="6211339at2"/>
<keyword evidence="1" id="KW-0812">Transmembrane</keyword>
<dbReference type="EMBL" id="LGTC01000001">
    <property type="protein sequence ID" value="KNY25345.1"/>
    <property type="molecule type" value="Genomic_DNA"/>
</dbReference>
<evidence type="ECO:0000313" key="2">
    <source>
        <dbReference type="EMBL" id="KNY25345.1"/>
    </source>
</evidence>
<evidence type="ECO:0000313" key="3">
    <source>
        <dbReference type="Proteomes" id="UP000036923"/>
    </source>
</evidence>